<dbReference type="Proteomes" id="UP001597340">
    <property type="component" value="Unassembled WGS sequence"/>
</dbReference>
<dbReference type="PROSITE" id="PS51740">
    <property type="entry name" value="SPOVT_ABRB"/>
    <property type="match status" value="1"/>
</dbReference>
<feature type="domain" description="SpoVT-AbrB" evidence="2">
    <location>
        <begin position="5"/>
        <end position="50"/>
    </location>
</feature>
<comment type="caution">
    <text evidence="3">The sequence shown here is derived from an EMBL/GenBank/DDBJ whole genome shotgun (WGS) entry which is preliminary data.</text>
</comment>
<dbReference type="EMBL" id="JBHTNZ010000056">
    <property type="protein sequence ID" value="MFD1463997.1"/>
    <property type="molecule type" value="Genomic_DNA"/>
</dbReference>
<sequence length="148" mass="16671">MSDALMTRNLDSLGRIVIPIEIRRRLGINNDTPMEFFITENSIVMYRVGNEQCLLCGGTKQLIQHKNSYVCIYCANSLKGSPIPEAHLPSTTGDIQNASDAQMVKLLLDLMKQYPGASMKTYAKLMEISPTYAYFLEQNSCKKCFSNF</sequence>
<dbReference type="InterPro" id="IPR007159">
    <property type="entry name" value="SpoVT-AbrB_dom"/>
</dbReference>
<evidence type="ECO:0000259" key="2">
    <source>
        <dbReference type="PROSITE" id="PS51740"/>
    </source>
</evidence>
<dbReference type="SUPFAM" id="SSF89447">
    <property type="entry name" value="AbrB/MazE/MraZ-like"/>
    <property type="match status" value="1"/>
</dbReference>
<keyword evidence="4" id="KW-1185">Reference proteome</keyword>
<dbReference type="GO" id="GO:0003677">
    <property type="term" value="F:DNA binding"/>
    <property type="evidence" value="ECO:0007669"/>
    <property type="project" value="UniProtKB-KW"/>
</dbReference>
<evidence type="ECO:0000256" key="1">
    <source>
        <dbReference type="PROSITE-ProRule" id="PRU01076"/>
    </source>
</evidence>
<protein>
    <submittedName>
        <fullName evidence="3">AbrB/MazE/SpoVT family DNA-binding domain-containing protein</fullName>
    </submittedName>
</protein>
<evidence type="ECO:0000313" key="3">
    <source>
        <dbReference type="EMBL" id="MFD1463997.1"/>
    </source>
</evidence>
<dbReference type="RefSeq" id="WP_377531240.1">
    <property type="nucleotide sequence ID" value="NZ_JBHTES010000001.1"/>
</dbReference>
<proteinExistence type="predicted"/>
<evidence type="ECO:0000313" key="4">
    <source>
        <dbReference type="Proteomes" id="UP001597340"/>
    </source>
</evidence>
<keyword evidence="1 3" id="KW-0238">DNA-binding</keyword>
<organism evidence="3 4">
    <name type="scientific">Paenibacillus farraposensis</name>
    <dbReference type="NCBI Taxonomy" id="2807095"/>
    <lineage>
        <taxon>Bacteria</taxon>
        <taxon>Bacillati</taxon>
        <taxon>Bacillota</taxon>
        <taxon>Bacilli</taxon>
        <taxon>Bacillales</taxon>
        <taxon>Paenibacillaceae</taxon>
        <taxon>Paenibacillus</taxon>
    </lineage>
</organism>
<dbReference type="Gene3D" id="2.10.260.10">
    <property type="match status" value="1"/>
</dbReference>
<gene>
    <name evidence="3" type="ORF">ACFQ5D_22175</name>
</gene>
<dbReference type="Pfam" id="PF04014">
    <property type="entry name" value="MazE_antitoxin"/>
    <property type="match status" value="1"/>
</dbReference>
<accession>A0ABW4DH50</accession>
<reference evidence="4" key="1">
    <citation type="journal article" date="2019" name="Int. J. Syst. Evol. Microbiol.">
        <title>The Global Catalogue of Microorganisms (GCM) 10K type strain sequencing project: providing services to taxonomists for standard genome sequencing and annotation.</title>
        <authorList>
            <consortium name="The Broad Institute Genomics Platform"/>
            <consortium name="The Broad Institute Genome Sequencing Center for Infectious Disease"/>
            <person name="Wu L."/>
            <person name="Ma J."/>
        </authorList>
    </citation>
    <scope>NUCLEOTIDE SEQUENCE [LARGE SCALE GENOMIC DNA]</scope>
    <source>
        <strain evidence="4">CCM 9147</strain>
    </source>
</reference>
<dbReference type="SMART" id="SM00966">
    <property type="entry name" value="SpoVT_AbrB"/>
    <property type="match status" value="1"/>
</dbReference>
<dbReference type="InterPro" id="IPR037914">
    <property type="entry name" value="SpoVT-AbrB_sf"/>
</dbReference>
<name>A0ABW4DH50_9BACL</name>